<dbReference type="AlphaFoldDB" id="A0AAV7V721"/>
<proteinExistence type="predicted"/>
<gene>
    <name evidence="2" type="ORF">NDU88_001162</name>
</gene>
<organism evidence="2 3">
    <name type="scientific">Pleurodeles waltl</name>
    <name type="common">Iberian ribbed newt</name>
    <dbReference type="NCBI Taxonomy" id="8319"/>
    <lineage>
        <taxon>Eukaryota</taxon>
        <taxon>Metazoa</taxon>
        <taxon>Chordata</taxon>
        <taxon>Craniata</taxon>
        <taxon>Vertebrata</taxon>
        <taxon>Euteleostomi</taxon>
        <taxon>Amphibia</taxon>
        <taxon>Batrachia</taxon>
        <taxon>Caudata</taxon>
        <taxon>Salamandroidea</taxon>
        <taxon>Salamandridae</taxon>
        <taxon>Pleurodelinae</taxon>
        <taxon>Pleurodeles</taxon>
    </lineage>
</organism>
<keyword evidence="3" id="KW-1185">Reference proteome</keyword>
<dbReference type="EMBL" id="JANPWB010000003">
    <property type="protein sequence ID" value="KAJ1197300.1"/>
    <property type="molecule type" value="Genomic_DNA"/>
</dbReference>
<feature type="region of interest" description="Disordered" evidence="1">
    <location>
        <begin position="33"/>
        <end position="82"/>
    </location>
</feature>
<dbReference type="Proteomes" id="UP001066276">
    <property type="component" value="Chromosome 2_1"/>
</dbReference>
<comment type="caution">
    <text evidence="2">The sequence shown here is derived from an EMBL/GenBank/DDBJ whole genome shotgun (WGS) entry which is preliminary data.</text>
</comment>
<sequence>MVGARLLYSEGKADGRRRVREGALLPLRTLPEALPGSAVPEPAVGERQGLSWQRVDERRRNYGGPSREVHPPPRTHPPGMLT</sequence>
<reference evidence="2" key="1">
    <citation type="journal article" date="2022" name="bioRxiv">
        <title>Sequencing and chromosome-scale assembly of the giantPleurodeles waltlgenome.</title>
        <authorList>
            <person name="Brown T."/>
            <person name="Elewa A."/>
            <person name="Iarovenko S."/>
            <person name="Subramanian E."/>
            <person name="Araus A.J."/>
            <person name="Petzold A."/>
            <person name="Susuki M."/>
            <person name="Suzuki K.-i.T."/>
            <person name="Hayashi T."/>
            <person name="Toyoda A."/>
            <person name="Oliveira C."/>
            <person name="Osipova E."/>
            <person name="Leigh N.D."/>
            <person name="Simon A."/>
            <person name="Yun M.H."/>
        </authorList>
    </citation>
    <scope>NUCLEOTIDE SEQUENCE</scope>
    <source>
        <strain evidence="2">20211129_DDA</strain>
        <tissue evidence="2">Liver</tissue>
    </source>
</reference>
<accession>A0AAV7V721</accession>
<name>A0AAV7V721_PLEWA</name>
<evidence type="ECO:0000313" key="3">
    <source>
        <dbReference type="Proteomes" id="UP001066276"/>
    </source>
</evidence>
<protein>
    <submittedName>
        <fullName evidence="2">Uncharacterized protein</fullName>
    </submittedName>
</protein>
<evidence type="ECO:0000313" key="2">
    <source>
        <dbReference type="EMBL" id="KAJ1197300.1"/>
    </source>
</evidence>
<evidence type="ECO:0000256" key="1">
    <source>
        <dbReference type="SAM" id="MobiDB-lite"/>
    </source>
</evidence>